<protein>
    <submittedName>
        <fullName evidence="5">Response regulator</fullName>
    </submittedName>
</protein>
<proteinExistence type="predicted"/>
<dbReference type="PANTHER" id="PTHR44591:SF3">
    <property type="entry name" value="RESPONSE REGULATORY DOMAIN-CONTAINING PROTEIN"/>
    <property type="match status" value="1"/>
</dbReference>
<dbReference type="InterPro" id="IPR050595">
    <property type="entry name" value="Bact_response_regulator"/>
</dbReference>
<dbReference type="CDD" id="cd17546">
    <property type="entry name" value="REC_hyHK_CKI1_RcsC-like"/>
    <property type="match status" value="1"/>
</dbReference>
<dbReference type="SMART" id="SM00086">
    <property type="entry name" value="PAC"/>
    <property type="match status" value="1"/>
</dbReference>
<dbReference type="PANTHER" id="PTHR44591">
    <property type="entry name" value="STRESS RESPONSE REGULATOR PROTEIN 1"/>
    <property type="match status" value="1"/>
</dbReference>
<evidence type="ECO:0000259" key="3">
    <source>
        <dbReference type="PROSITE" id="PS50110"/>
    </source>
</evidence>
<keyword evidence="1 2" id="KW-0597">Phosphoprotein</keyword>
<keyword evidence="6" id="KW-1185">Reference proteome</keyword>
<dbReference type="InterPro" id="IPR000700">
    <property type="entry name" value="PAS-assoc_C"/>
</dbReference>
<name>A0A927FB80_9BACT</name>
<reference evidence="5" key="1">
    <citation type="submission" date="2020-09" db="EMBL/GenBank/DDBJ databases">
        <title>Pelagicoccus enzymogenes sp. nov. with an EPS production, isolated from marine sediment.</title>
        <authorList>
            <person name="Feng X."/>
        </authorList>
    </citation>
    <scope>NUCLEOTIDE SEQUENCE</scope>
    <source>
        <strain evidence="5">NFK12</strain>
    </source>
</reference>
<dbReference type="CDD" id="cd00130">
    <property type="entry name" value="PAS"/>
    <property type="match status" value="1"/>
</dbReference>
<dbReference type="NCBIfam" id="TIGR00229">
    <property type="entry name" value="sensory_box"/>
    <property type="match status" value="1"/>
</dbReference>
<dbReference type="SUPFAM" id="SSF55785">
    <property type="entry name" value="PYP-like sensor domain (PAS domain)"/>
    <property type="match status" value="1"/>
</dbReference>
<dbReference type="PROSITE" id="PS50110">
    <property type="entry name" value="RESPONSE_REGULATORY"/>
    <property type="match status" value="2"/>
</dbReference>
<evidence type="ECO:0000256" key="2">
    <source>
        <dbReference type="PROSITE-ProRule" id="PRU00169"/>
    </source>
</evidence>
<dbReference type="SMART" id="SM00448">
    <property type="entry name" value="REC"/>
    <property type="match status" value="1"/>
</dbReference>
<dbReference type="InterPro" id="IPR001789">
    <property type="entry name" value="Sig_transdc_resp-reg_receiver"/>
</dbReference>
<evidence type="ECO:0000259" key="4">
    <source>
        <dbReference type="PROSITE" id="PS50113"/>
    </source>
</evidence>
<evidence type="ECO:0000313" key="5">
    <source>
        <dbReference type="EMBL" id="MBD5780591.1"/>
    </source>
</evidence>
<dbReference type="Gene3D" id="3.40.50.2300">
    <property type="match status" value="2"/>
</dbReference>
<dbReference type="SMART" id="SM00091">
    <property type="entry name" value="PAS"/>
    <property type="match status" value="2"/>
</dbReference>
<organism evidence="5 6">
    <name type="scientific">Pelagicoccus enzymogenes</name>
    <dbReference type="NCBI Taxonomy" id="2773457"/>
    <lineage>
        <taxon>Bacteria</taxon>
        <taxon>Pseudomonadati</taxon>
        <taxon>Verrucomicrobiota</taxon>
        <taxon>Opitutia</taxon>
        <taxon>Puniceicoccales</taxon>
        <taxon>Pelagicoccaceae</taxon>
        <taxon>Pelagicoccus</taxon>
    </lineage>
</organism>
<feature type="modified residue" description="4-aspartylphosphate" evidence="2">
    <location>
        <position position="642"/>
    </location>
</feature>
<dbReference type="EMBL" id="JACYFG010000036">
    <property type="protein sequence ID" value="MBD5780591.1"/>
    <property type="molecule type" value="Genomic_DNA"/>
</dbReference>
<sequence length="713" mass="79124">MPLSSITSLVVESDPQRAEQVLESLKKSDRHDFLCYHAESLRDAKRTLMNVRVDLVISKGILDGISHVDVLARYRKSEYEPLVLCLLEDEEKSVILDTSASAADDYLFYKDLNQDRLLEAVNHAFERRELLSELKTVQQNTASEGKGIFRGLLHCLDVALFLVSRPEGELLFINKVAETWFAKGAGDIVRGLFDYAVLEADSVELEIQTESAAVPNAELRSVAVEWKGRDCSLITLRNISKRKRAEEAYKASQRRLDLTLKASNIGLWSWDLRKNQLHFSDRWKGQLGYSSSEFPNTLEAFKSHLFVDDLAAVEEVFGQALRGEISEVELKYRMKHRDGGYRWMICRAEIFPDESGKLSSLFGSHIDITDRNHGDGKAGLENSLSEKLSIRMERIAAELEKNASQIRENFRGDSAIVERIRELERLSSSFACLNEVLQLNANKGNHGIEAIELSSEVRELYGSMSSLLPPRVELEVDALEEVRLFGLSTRALSFALTEALVCVADRVTTDFKSRIYLSIERGNSASGSHCPVLRYSYTGKPVGSAELLALSKTPNVSVSSGVAGVHSELVLVFDSDLPRSPTRNASKSRPLALLAEDEGVLRLAIRTMLESLGYEVEVTEDGAAAIDAFARRKSEFDLALVDLQMPEVDGHGVVASIRASAEELPIIRMSGDSNDEISGLIEDEGDCGCFLSKPFGISDLKLAIEGLNQRVGV</sequence>
<evidence type="ECO:0000313" key="6">
    <source>
        <dbReference type="Proteomes" id="UP000622317"/>
    </source>
</evidence>
<dbReference type="GO" id="GO:0000160">
    <property type="term" value="P:phosphorelay signal transduction system"/>
    <property type="evidence" value="ECO:0007669"/>
    <property type="project" value="InterPro"/>
</dbReference>
<accession>A0A927FB80</accession>
<feature type="domain" description="Response regulatory" evidence="3">
    <location>
        <begin position="591"/>
        <end position="708"/>
    </location>
</feature>
<dbReference type="SUPFAM" id="SSF52172">
    <property type="entry name" value="CheY-like"/>
    <property type="match status" value="2"/>
</dbReference>
<dbReference type="Proteomes" id="UP000622317">
    <property type="component" value="Unassembled WGS sequence"/>
</dbReference>
<dbReference type="AlphaFoldDB" id="A0A927FB80"/>
<gene>
    <name evidence="5" type="ORF">IEN85_13905</name>
</gene>
<dbReference type="InterPro" id="IPR000014">
    <property type="entry name" value="PAS"/>
</dbReference>
<dbReference type="Pfam" id="PF00072">
    <property type="entry name" value="Response_reg"/>
    <property type="match status" value="1"/>
</dbReference>
<evidence type="ECO:0000256" key="1">
    <source>
        <dbReference type="ARBA" id="ARBA00022553"/>
    </source>
</evidence>
<dbReference type="InterPro" id="IPR035965">
    <property type="entry name" value="PAS-like_dom_sf"/>
</dbReference>
<comment type="caution">
    <text evidence="5">The sequence shown here is derived from an EMBL/GenBank/DDBJ whole genome shotgun (WGS) entry which is preliminary data.</text>
</comment>
<dbReference type="InterPro" id="IPR011006">
    <property type="entry name" value="CheY-like_superfamily"/>
</dbReference>
<dbReference type="Gene3D" id="3.30.450.20">
    <property type="entry name" value="PAS domain"/>
    <property type="match status" value="1"/>
</dbReference>
<dbReference type="InterPro" id="IPR013655">
    <property type="entry name" value="PAS_fold_3"/>
</dbReference>
<dbReference type="Pfam" id="PF08447">
    <property type="entry name" value="PAS_3"/>
    <property type="match status" value="1"/>
</dbReference>
<comment type="caution">
    <text evidence="2">Lacks conserved residue(s) required for the propagation of feature annotation.</text>
</comment>
<feature type="domain" description="Response regulatory" evidence="3">
    <location>
        <begin position="7"/>
        <end position="125"/>
    </location>
</feature>
<feature type="domain" description="PAC" evidence="4">
    <location>
        <begin position="328"/>
        <end position="380"/>
    </location>
</feature>
<dbReference type="InterPro" id="IPR001610">
    <property type="entry name" value="PAC"/>
</dbReference>
<dbReference type="RefSeq" id="WP_191617687.1">
    <property type="nucleotide sequence ID" value="NZ_JACYFG010000036.1"/>
</dbReference>
<dbReference type="PROSITE" id="PS50113">
    <property type="entry name" value="PAC"/>
    <property type="match status" value="1"/>
</dbReference>